<sequence length="575" mass="61180">MIATPRKWVKLFPGCLHLSRVLSEMAVAFTVIALIAMPPGIAQQPPTAPARATNRPAASGYRITGKVVDAHSGAPLSRCSVQIADVKERTQSRTLISGDDGSFAFNDVPPGKYSLTAQRRGYLTQAYEEHDDFSTAIAVGPSLEPENLVFQLTAEAVLAGTIVDEAGDPVRGAQIRLFEDQDNSGRRSTVQRQAVMSDDRGAYEIAGIKPGAYFLVVTARPWYAQRLQRTTSGAQEDQANSEASESQALDVAYPTTFYPGVTDEDSATPIPVKGGERLEANLTLSPQQALRLRVNLPSGESRRGTSVMLSQSLFGQVEPSPTQMTFGPDGTVEVDGILPGHYDVAVSRFGGEGQRASDPKHFEADVSGGATELAEDTGIGEVSLTGKVASGTGKLPSPAGISFRSSHGHRQEFAALSDAGEFTISLQPGTYEVIGNVTGMYIAGLTANGASLTGRMLTLKAGDTPKLTIIAGSGEGEVEGVALRSGKPASAVLVLLAPLDPKNNEILFRRDQSDSDGTFDLQNVVPGHYRLLAIEKGWELEWANPAVLEAFWAKSVPVEVKPGDHLKQPVEVQSR</sequence>
<evidence type="ECO:0000313" key="2">
    <source>
        <dbReference type="EMBL" id="AXC09839.1"/>
    </source>
</evidence>
<dbReference type="PANTHER" id="PTHR23303:SF14">
    <property type="entry name" value="BOS COMPLEX SUBUNIT NOMO1-RELATED"/>
    <property type="match status" value="1"/>
</dbReference>
<dbReference type="Pfam" id="PF13620">
    <property type="entry name" value="CarboxypepD_reg"/>
    <property type="match status" value="2"/>
</dbReference>
<dbReference type="Proteomes" id="UP000253606">
    <property type="component" value="Chromosome"/>
</dbReference>
<keyword evidence="1" id="KW-0732">Signal</keyword>
<evidence type="ECO:0000256" key="1">
    <source>
        <dbReference type="ARBA" id="ARBA00022729"/>
    </source>
</evidence>
<gene>
    <name evidence="2" type="ORF">ACPOL_0462</name>
</gene>
<dbReference type="InterPro" id="IPR013784">
    <property type="entry name" value="Carb-bd-like_fold"/>
</dbReference>
<dbReference type="OrthoDB" id="113791at2"/>
<dbReference type="AlphaFoldDB" id="A0A2Z5FSP1"/>
<proteinExistence type="predicted"/>
<dbReference type="EMBL" id="CP030840">
    <property type="protein sequence ID" value="AXC09839.1"/>
    <property type="molecule type" value="Genomic_DNA"/>
</dbReference>
<organism evidence="2 3">
    <name type="scientific">Acidisarcina polymorpha</name>
    <dbReference type="NCBI Taxonomy" id="2211140"/>
    <lineage>
        <taxon>Bacteria</taxon>
        <taxon>Pseudomonadati</taxon>
        <taxon>Acidobacteriota</taxon>
        <taxon>Terriglobia</taxon>
        <taxon>Terriglobales</taxon>
        <taxon>Acidobacteriaceae</taxon>
        <taxon>Acidisarcina</taxon>
    </lineage>
</organism>
<protein>
    <submittedName>
        <fullName evidence="2">Uncharacterized protein</fullName>
    </submittedName>
</protein>
<name>A0A2Z5FSP1_9BACT</name>
<dbReference type="SUPFAM" id="SSF49452">
    <property type="entry name" value="Starch-binding domain-like"/>
    <property type="match status" value="1"/>
</dbReference>
<dbReference type="Gene3D" id="2.60.40.1120">
    <property type="entry name" value="Carboxypeptidase-like, regulatory domain"/>
    <property type="match status" value="2"/>
</dbReference>
<dbReference type="InterPro" id="IPR008969">
    <property type="entry name" value="CarboxyPept-like_regulatory"/>
</dbReference>
<keyword evidence="3" id="KW-1185">Reference proteome</keyword>
<dbReference type="RefSeq" id="WP_114205593.1">
    <property type="nucleotide sequence ID" value="NZ_CP030840.1"/>
</dbReference>
<dbReference type="GO" id="GO:0030246">
    <property type="term" value="F:carbohydrate binding"/>
    <property type="evidence" value="ECO:0007669"/>
    <property type="project" value="InterPro"/>
</dbReference>
<accession>A0A2Z5FSP1</accession>
<dbReference type="SUPFAM" id="SSF49464">
    <property type="entry name" value="Carboxypeptidase regulatory domain-like"/>
    <property type="match status" value="1"/>
</dbReference>
<reference evidence="2 3" key="1">
    <citation type="journal article" date="2018" name="Front. Microbiol.">
        <title>Hydrolytic Capabilities as a Key to Environmental Success: Chitinolytic and Cellulolytic Acidobacteria From Acidic Sub-arctic Soils and Boreal Peatlands.</title>
        <authorList>
            <person name="Belova S.E."/>
            <person name="Ravin N.V."/>
            <person name="Pankratov T.A."/>
            <person name="Rakitin A.L."/>
            <person name="Ivanova A.A."/>
            <person name="Beletsky A.V."/>
            <person name="Mardanov A.V."/>
            <person name="Sinninghe Damste J.S."/>
            <person name="Dedysh S.N."/>
        </authorList>
    </citation>
    <scope>NUCLEOTIDE SEQUENCE [LARGE SCALE GENOMIC DNA]</scope>
    <source>
        <strain evidence="2 3">SBC82</strain>
    </source>
</reference>
<evidence type="ECO:0000313" key="3">
    <source>
        <dbReference type="Proteomes" id="UP000253606"/>
    </source>
</evidence>
<dbReference type="InterPro" id="IPR051417">
    <property type="entry name" value="SDr/BOS_complex"/>
</dbReference>
<dbReference type="KEGG" id="abas:ACPOL_0462"/>
<dbReference type="PANTHER" id="PTHR23303">
    <property type="entry name" value="CARBOXYPEPTIDASE REGULATORY REGION-CONTAINING"/>
    <property type="match status" value="1"/>
</dbReference>